<evidence type="ECO:0000313" key="1">
    <source>
        <dbReference type="EMBL" id="CAG2212671.1"/>
    </source>
</evidence>
<protein>
    <submittedName>
        <fullName evidence="1">Uncharacterized protein</fullName>
    </submittedName>
</protein>
<sequence>MKLRSTGRKTLVPTRYDIEKLQDHKVKNAFILQLKNKFQALTDNPDIVPSETTEVNTKWDQIRTIYETTSQDCLGFKQGKKMKKWITPGTWKVIEERRHMNKKILDTKSERLQERHKAAYRVLDKNVKRMARADKRAYMEDLAKQAEEAAEKGEQGKIYKITREICGKFRSNNDVHIKDKNGRLLTTEDEQKARWAEHFKEVLNRPPPDDEAIVIEAVQDLEININLPDKQEIIKVIKSLKNGKSPGLYWTNQMNTSQHSGKFRNNLDTVAKFIVLPFID</sequence>
<accession>A0A8S3S149</accession>
<name>A0A8S3S149_MYTED</name>
<dbReference type="OrthoDB" id="6125127at2759"/>
<evidence type="ECO:0000313" key="2">
    <source>
        <dbReference type="Proteomes" id="UP000683360"/>
    </source>
</evidence>
<comment type="caution">
    <text evidence="1">The sequence shown here is derived from an EMBL/GenBank/DDBJ whole genome shotgun (WGS) entry which is preliminary data.</text>
</comment>
<gene>
    <name evidence="1" type="ORF">MEDL_26630</name>
</gene>
<keyword evidence="2" id="KW-1185">Reference proteome</keyword>
<dbReference type="AlphaFoldDB" id="A0A8S3S149"/>
<dbReference type="EMBL" id="CAJPWZ010001308">
    <property type="protein sequence ID" value="CAG2212671.1"/>
    <property type="molecule type" value="Genomic_DNA"/>
</dbReference>
<proteinExistence type="predicted"/>
<reference evidence="1" key="1">
    <citation type="submission" date="2021-03" db="EMBL/GenBank/DDBJ databases">
        <authorList>
            <person name="Bekaert M."/>
        </authorList>
    </citation>
    <scope>NUCLEOTIDE SEQUENCE</scope>
</reference>
<dbReference type="Proteomes" id="UP000683360">
    <property type="component" value="Unassembled WGS sequence"/>
</dbReference>
<organism evidence="1 2">
    <name type="scientific">Mytilus edulis</name>
    <name type="common">Blue mussel</name>
    <dbReference type="NCBI Taxonomy" id="6550"/>
    <lineage>
        <taxon>Eukaryota</taxon>
        <taxon>Metazoa</taxon>
        <taxon>Spiralia</taxon>
        <taxon>Lophotrochozoa</taxon>
        <taxon>Mollusca</taxon>
        <taxon>Bivalvia</taxon>
        <taxon>Autobranchia</taxon>
        <taxon>Pteriomorphia</taxon>
        <taxon>Mytilida</taxon>
        <taxon>Mytiloidea</taxon>
        <taxon>Mytilidae</taxon>
        <taxon>Mytilinae</taxon>
        <taxon>Mytilus</taxon>
    </lineage>
</organism>